<dbReference type="Gene3D" id="3.40.190.290">
    <property type="match status" value="1"/>
</dbReference>
<dbReference type="EMBL" id="QIBW01000011">
    <property type="protein sequence ID" value="ROT89245.1"/>
    <property type="molecule type" value="Genomic_DNA"/>
</dbReference>
<evidence type="ECO:0000259" key="2">
    <source>
        <dbReference type="Pfam" id="PF03466"/>
    </source>
</evidence>
<dbReference type="AlphaFoldDB" id="A0A423UJ20"/>
<feature type="region of interest" description="Disordered" evidence="1">
    <location>
        <begin position="121"/>
        <end position="167"/>
    </location>
</feature>
<protein>
    <recommendedName>
        <fullName evidence="2">LysR substrate-binding domain-containing protein</fullName>
    </recommendedName>
</protein>
<feature type="domain" description="LysR substrate-binding" evidence="2">
    <location>
        <begin position="11"/>
        <end position="96"/>
    </location>
</feature>
<feature type="compositionally biased region" description="Basic and acidic residues" evidence="1">
    <location>
        <begin position="149"/>
        <end position="161"/>
    </location>
</feature>
<feature type="compositionally biased region" description="Basic residues" evidence="1">
    <location>
        <begin position="124"/>
        <end position="140"/>
    </location>
</feature>
<organism evidence="3 4">
    <name type="scientific">Gordonibacter urolithinfaciens</name>
    <dbReference type="NCBI Taxonomy" id="1335613"/>
    <lineage>
        <taxon>Bacteria</taxon>
        <taxon>Bacillati</taxon>
        <taxon>Actinomycetota</taxon>
        <taxon>Coriobacteriia</taxon>
        <taxon>Eggerthellales</taxon>
        <taxon>Eggerthellaceae</taxon>
        <taxon>Gordonibacter</taxon>
    </lineage>
</organism>
<dbReference type="Proteomes" id="UP000285258">
    <property type="component" value="Unassembled WGS sequence"/>
</dbReference>
<dbReference type="InterPro" id="IPR005119">
    <property type="entry name" value="LysR_subst-bd"/>
</dbReference>
<evidence type="ECO:0000256" key="1">
    <source>
        <dbReference type="SAM" id="MobiDB-lite"/>
    </source>
</evidence>
<dbReference type="SUPFAM" id="SSF53850">
    <property type="entry name" value="Periplasmic binding protein-like II"/>
    <property type="match status" value="1"/>
</dbReference>
<dbReference type="Pfam" id="PF03466">
    <property type="entry name" value="LysR_substrate"/>
    <property type="match status" value="1"/>
</dbReference>
<name>A0A423UJ20_9ACTN</name>
<reference evidence="4" key="1">
    <citation type="submission" date="2018-05" db="EMBL/GenBank/DDBJ databases">
        <title>Genome Sequencing of selected type strains of the family Eggerthellaceae.</title>
        <authorList>
            <person name="Danylec N."/>
            <person name="Stoll D.A."/>
            <person name="Doetsch A."/>
            <person name="Huch M."/>
        </authorList>
    </citation>
    <scope>NUCLEOTIDE SEQUENCE [LARGE SCALE GENOMIC DNA]</scope>
    <source>
        <strain evidence="4">DSM 27213</strain>
    </source>
</reference>
<proteinExistence type="predicted"/>
<evidence type="ECO:0000313" key="4">
    <source>
        <dbReference type="Proteomes" id="UP000285258"/>
    </source>
</evidence>
<accession>A0A423UJ20</accession>
<sequence>MWRYPVSRAMPVAELERRLLDGTLDFSILPHRPEGEGVRSAAVMREDLCAFLPRTHPLTGRSSLSLAELDGETFFAVRRHRVLARRLQAPHAARPLRHTGRLPGVQPVGAHLSAAELRYGRIGTHARRSRSRVRPPRGRRRACDVLPGHAREAGKPARRADGLAGAPAGAVRAPVRFPVDFESTPRSTIVSEPI</sequence>
<comment type="caution">
    <text evidence="3">The sequence shown here is derived from an EMBL/GenBank/DDBJ whole genome shotgun (WGS) entry which is preliminary data.</text>
</comment>
<dbReference type="RefSeq" id="WP_096228542.1">
    <property type="nucleotide sequence ID" value="NZ_LR698982.1"/>
</dbReference>
<gene>
    <name evidence="3" type="ORF">DMP12_09910</name>
</gene>
<evidence type="ECO:0000313" key="3">
    <source>
        <dbReference type="EMBL" id="ROT89245.1"/>
    </source>
</evidence>